<name>A0A2V0QH54_PSESF</name>
<comment type="caution">
    <text evidence="1">The sequence shown here is derived from an EMBL/GenBank/DDBJ whole genome shotgun (WGS) entry which is preliminary data.</text>
</comment>
<sequence length="131" mass="13792">MGVFVLQPGIGLIQLASPVPNPGLKQYVGGVNRFGGAAAGQRRVDMAGHKRQQFLIAQGIADILGITLHHQYATNLPAVEQGDAQPGRRSTGVSLHFDFSEAFQPAGVFVIDQARSPLADHVFGKAALPAP</sequence>
<dbReference type="EMBL" id="BGJZ01000139">
    <property type="protein sequence ID" value="GBH09928.1"/>
    <property type="molecule type" value="Genomic_DNA"/>
</dbReference>
<evidence type="ECO:0000313" key="2">
    <source>
        <dbReference type="Proteomes" id="UP000247480"/>
    </source>
</evidence>
<gene>
    <name evidence="1" type="ORF">KPSA1_03332</name>
</gene>
<protein>
    <submittedName>
        <fullName evidence="1">Phosphotransacetylase</fullName>
    </submittedName>
</protein>
<organism evidence="1 2">
    <name type="scientific">Pseudomonas syringae pv. actinidiae</name>
    <dbReference type="NCBI Taxonomy" id="103796"/>
    <lineage>
        <taxon>Bacteria</taxon>
        <taxon>Pseudomonadati</taxon>
        <taxon>Pseudomonadota</taxon>
        <taxon>Gammaproteobacteria</taxon>
        <taxon>Pseudomonadales</taxon>
        <taxon>Pseudomonadaceae</taxon>
        <taxon>Pseudomonas</taxon>
        <taxon>Pseudomonas syringae</taxon>
    </lineage>
</organism>
<dbReference type="Proteomes" id="UP000247480">
    <property type="component" value="Unassembled WGS sequence"/>
</dbReference>
<proteinExistence type="predicted"/>
<reference evidence="1 2" key="1">
    <citation type="submission" date="2018-04" db="EMBL/GenBank/DDBJ databases">
        <title>Draft genome sequence of Pseudomonas syringae pv. actinidiae biovar 1 strains isolated from kiwifruit in Kagawa prefecture.</title>
        <authorList>
            <person name="Tabuchi M."/>
            <person name="Saito M."/>
            <person name="Fujiwara S."/>
            <person name="Sasa N."/>
            <person name="Akimitsu K."/>
            <person name="Gomi K."/>
            <person name="Konishi-Sugita S."/>
            <person name="Hamano K."/>
            <person name="Kataoka I."/>
        </authorList>
    </citation>
    <scope>NUCLEOTIDE SEQUENCE [LARGE SCALE GENOMIC DNA]</scope>
    <source>
        <strain evidence="1 2">MAFF212206</strain>
    </source>
</reference>
<accession>A0A2V0QH54</accession>
<evidence type="ECO:0000313" key="1">
    <source>
        <dbReference type="EMBL" id="GBH09928.1"/>
    </source>
</evidence>
<dbReference type="AlphaFoldDB" id="A0A2V0QH54"/>